<dbReference type="Gene3D" id="3.40.50.410">
    <property type="entry name" value="von Willebrand factor, type A domain"/>
    <property type="match status" value="1"/>
</dbReference>
<dbReference type="PROSITE" id="PS50234">
    <property type="entry name" value="VWFA"/>
    <property type="match status" value="1"/>
</dbReference>
<dbReference type="SMART" id="SM00609">
    <property type="entry name" value="VIT"/>
    <property type="match status" value="1"/>
</dbReference>
<reference evidence="3" key="2">
    <citation type="submission" date="2023-06" db="EMBL/GenBank/DDBJ databases">
        <authorList>
            <consortium name="Lawrence Berkeley National Laboratory"/>
            <person name="Haridas S."/>
            <person name="Hensen N."/>
            <person name="Bonometti L."/>
            <person name="Westerberg I."/>
            <person name="Brannstrom I.O."/>
            <person name="Guillou S."/>
            <person name="Cros-Aarteil S."/>
            <person name="Calhoun S."/>
            <person name="Kuo A."/>
            <person name="Mondo S."/>
            <person name="Pangilinan J."/>
            <person name="Riley R."/>
            <person name="Labutti K."/>
            <person name="Andreopoulos B."/>
            <person name="Lipzen A."/>
            <person name="Chen C."/>
            <person name="Yanf M."/>
            <person name="Daum C."/>
            <person name="Ng V."/>
            <person name="Clum A."/>
            <person name="Steindorff A."/>
            <person name="Ohm R."/>
            <person name="Martin F."/>
            <person name="Silar P."/>
            <person name="Natvig D."/>
            <person name="Lalanne C."/>
            <person name="Gautier V."/>
            <person name="Ament-Velasquez S.L."/>
            <person name="Kruys A."/>
            <person name="Hutchinson M.I."/>
            <person name="Powell A.J."/>
            <person name="Barry K."/>
            <person name="Miller A.N."/>
            <person name="Grigoriev I.V."/>
            <person name="Debuchy R."/>
            <person name="Gladieux P."/>
            <person name="Thoren M.H."/>
            <person name="Johannesson H."/>
        </authorList>
    </citation>
    <scope>NUCLEOTIDE SEQUENCE</scope>
    <source>
        <strain evidence="3">CBS 955.72</strain>
    </source>
</reference>
<dbReference type="InterPro" id="IPR013694">
    <property type="entry name" value="VIT"/>
</dbReference>
<keyword evidence="4" id="KW-1185">Reference proteome</keyword>
<protein>
    <submittedName>
        <fullName evidence="3">von Willebrand domain-containing protein</fullName>
    </submittedName>
</protein>
<dbReference type="PANTHER" id="PTHR45737:SF6">
    <property type="entry name" value="VON WILLEBRAND FACTOR A DOMAIN-CONTAINING PROTEIN 5A"/>
    <property type="match status" value="1"/>
</dbReference>
<dbReference type="Pfam" id="PF13768">
    <property type="entry name" value="VWA_3"/>
    <property type="match status" value="1"/>
</dbReference>
<comment type="caution">
    <text evidence="3">The sequence shown here is derived from an EMBL/GenBank/DDBJ whole genome shotgun (WGS) entry which is preliminary data.</text>
</comment>
<feature type="domain" description="VWFA" evidence="1">
    <location>
        <begin position="281"/>
        <end position="441"/>
    </location>
</feature>
<sequence length="453" mass="48769">MTIHQPDDMALRKYLPQVSLSVHAHIISSTSRTTLTQTFTNPSSGKAITELRYAFPLYDGVSVVGFVCTINGDRVIRGVVQEREQASQTYNAAVARGETAGLFEQLPAASDVFTTTIGNVPAGAEIKVDITYLGELKHDAEADGTRFTIPTTIAPRYGSYPGEMLETNVAGSKDGIDIVVDVEMPRGSNIKSVQSPSHPIAVTVGNTSTGAASGAAMSLEKASATLSLRTIELDQDFVLHVVATDFGNPIALLEAHPTIPNQRALMATLVPKFNLPSSRPEIVFLCDRSGSMDDGYKIPNMKTALHVFLKSLPVGVKFNICSFGSNHELLFPKGSESYSASSLDKATKYVDGFGANFGGTEIYRPLEDIFKKRWVDMELEVFLLTDGEIWDQESLIKMINNYNENQGAIRVFTLGIGSDVSHALIEGVARAGNGFSQTVVFEGGVGGYPSGEN</sequence>
<dbReference type="InterPro" id="IPR036465">
    <property type="entry name" value="vWFA_dom_sf"/>
</dbReference>
<gene>
    <name evidence="3" type="ORF">B0T25DRAFT_619592</name>
</gene>
<dbReference type="SUPFAM" id="SSF53300">
    <property type="entry name" value="vWA-like"/>
    <property type="match status" value="1"/>
</dbReference>
<proteinExistence type="predicted"/>
<name>A0AAJ0HTU4_9PEZI</name>
<dbReference type="PROSITE" id="PS51468">
    <property type="entry name" value="VIT"/>
    <property type="match status" value="1"/>
</dbReference>
<evidence type="ECO:0000259" key="2">
    <source>
        <dbReference type="PROSITE" id="PS51468"/>
    </source>
</evidence>
<accession>A0AAJ0HTU4</accession>
<evidence type="ECO:0000313" key="3">
    <source>
        <dbReference type="EMBL" id="KAK3362484.1"/>
    </source>
</evidence>
<dbReference type="EMBL" id="JAUIQD010000001">
    <property type="protein sequence ID" value="KAK3362484.1"/>
    <property type="molecule type" value="Genomic_DNA"/>
</dbReference>
<evidence type="ECO:0000313" key="4">
    <source>
        <dbReference type="Proteomes" id="UP001275084"/>
    </source>
</evidence>
<organism evidence="3 4">
    <name type="scientific">Lasiosphaeria hispida</name>
    <dbReference type="NCBI Taxonomy" id="260671"/>
    <lineage>
        <taxon>Eukaryota</taxon>
        <taxon>Fungi</taxon>
        <taxon>Dikarya</taxon>
        <taxon>Ascomycota</taxon>
        <taxon>Pezizomycotina</taxon>
        <taxon>Sordariomycetes</taxon>
        <taxon>Sordariomycetidae</taxon>
        <taxon>Sordariales</taxon>
        <taxon>Lasiosphaeriaceae</taxon>
        <taxon>Lasiosphaeria</taxon>
    </lineage>
</organism>
<dbReference type="SMART" id="SM00327">
    <property type="entry name" value="VWA"/>
    <property type="match status" value="1"/>
</dbReference>
<reference evidence="3" key="1">
    <citation type="journal article" date="2023" name="Mol. Phylogenet. Evol.">
        <title>Genome-scale phylogeny and comparative genomics of the fungal order Sordariales.</title>
        <authorList>
            <person name="Hensen N."/>
            <person name="Bonometti L."/>
            <person name="Westerberg I."/>
            <person name="Brannstrom I.O."/>
            <person name="Guillou S."/>
            <person name="Cros-Aarteil S."/>
            <person name="Calhoun S."/>
            <person name="Haridas S."/>
            <person name="Kuo A."/>
            <person name="Mondo S."/>
            <person name="Pangilinan J."/>
            <person name="Riley R."/>
            <person name="LaButti K."/>
            <person name="Andreopoulos B."/>
            <person name="Lipzen A."/>
            <person name="Chen C."/>
            <person name="Yan M."/>
            <person name="Daum C."/>
            <person name="Ng V."/>
            <person name="Clum A."/>
            <person name="Steindorff A."/>
            <person name="Ohm R.A."/>
            <person name="Martin F."/>
            <person name="Silar P."/>
            <person name="Natvig D.O."/>
            <person name="Lalanne C."/>
            <person name="Gautier V."/>
            <person name="Ament-Velasquez S.L."/>
            <person name="Kruys A."/>
            <person name="Hutchinson M.I."/>
            <person name="Powell A.J."/>
            <person name="Barry K."/>
            <person name="Miller A.N."/>
            <person name="Grigoriev I.V."/>
            <person name="Debuchy R."/>
            <person name="Gladieux P."/>
            <person name="Hiltunen Thoren M."/>
            <person name="Johannesson H."/>
        </authorList>
    </citation>
    <scope>NUCLEOTIDE SEQUENCE</scope>
    <source>
        <strain evidence="3">CBS 955.72</strain>
    </source>
</reference>
<dbReference type="PANTHER" id="PTHR45737">
    <property type="entry name" value="VON WILLEBRAND FACTOR A DOMAIN-CONTAINING PROTEIN 5A"/>
    <property type="match status" value="1"/>
</dbReference>
<evidence type="ECO:0000259" key="1">
    <source>
        <dbReference type="PROSITE" id="PS50234"/>
    </source>
</evidence>
<feature type="domain" description="VIT" evidence="2">
    <location>
        <begin position="1"/>
        <end position="134"/>
    </location>
</feature>
<dbReference type="InterPro" id="IPR002035">
    <property type="entry name" value="VWF_A"/>
</dbReference>
<dbReference type="Proteomes" id="UP001275084">
    <property type="component" value="Unassembled WGS sequence"/>
</dbReference>
<dbReference type="AlphaFoldDB" id="A0AAJ0HTU4"/>
<dbReference type="Pfam" id="PF08487">
    <property type="entry name" value="VIT"/>
    <property type="match status" value="1"/>
</dbReference>